<gene>
    <name evidence="1" type="ORF">LCGC14_2214110</name>
</gene>
<organism evidence="1">
    <name type="scientific">marine sediment metagenome</name>
    <dbReference type="NCBI Taxonomy" id="412755"/>
    <lineage>
        <taxon>unclassified sequences</taxon>
        <taxon>metagenomes</taxon>
        <taxon>ecological metagenomes</taxon>
    </lineage>
</organism>
<proteinExistence type="predicted"/>
<protein>
    <submittedName>
        <fullName evidence="1">Uncharacterized protein</fullName>
    </submittedName>
</protein>
<reference evidence="1" key="1">
    <citation type="journal article" date="2015" name="Nature">
        <title>Complex archaea that bridge the gap between prokaryotes and eukaryotes.</title>
        <authorList>
            <person name="Spang A."/>
            <person name="Saw J.H."/>
            <person name="Jorgensen S.L."/>
            <person name="Zaremba-Niedzwiedzka K."/>
            <person name="Martijn J."/>
            <person name="Lind A.E."/>
            <person name="van Eijk R."/>
            <person name="Schleper C."/>
            <person name="Guy L."/>
            <person name="Ettema T.J."/>
        </authorList>
    </citation>
    <scope>NUCLEOTIDE SEQUENCE</scope>
</reference>
<comment type="caution">
    <text evidence="1">The sequence shown here is derived from an EMBL/GenBank/DDBJ whole genome shotgun (WGS) entry which is preliminary data.</text>
</comment>
<dbReference type="AlphaFoldDB" id="A0A0F9E0D8"/>
<name>A0A0F9E0D8_9ZZZZ</name>
<sequence length="179" mass="19344">MEASGFKKGDFVTADVTGTGGIIQGTVQWTTERKVTISPMDGSANISIYPKHISHAKYPKAAYSTLTKEVKNIMAKRKTSKKAKTAKKAKKADAQGNGVMANADLTKYKVSAKVRTPSGRKAMDCDDTTAGNLRGKDLEEVYKIAAKATDVTVVSLKKKYANLNLGMQRMNLGNRIRAA</sequence>
<dbReference type="EMBL" id="LAZR01029445">
    <property type="protein sequence ID" value="KKL59561.1"/>
    <property type="molecule type" value="Genomic_DNA"/>
</dbReference>
<evidence type="ECO:0000313" key="1">
    <source>
        <dbReference type="EMBL" id="KKL59561.1"/>
    </source>
</evidence>
<accession>A0A0F9E0D8</accession>